<dbReference type="CDD" id="cd00146">
    <property type="entry name" value="PKD"/>
    <property type="match status" value="1"/>
</dbReference>
<dbReference type="RefSeq" id="WP_305910073.1">
    <property type="nucleotide sequence ID" value="NZ_CP157743.1"/>
</dbReference>
<dbReference type="InterPro" id="IPR022409">
    <property type="entry name" value="PKD/Chitinase_dom"/>
</dbReference>
<dbReference type="Pfam" id="PF18911">
    <property type="entry name" value="PKD_4"/>
    <property type="match status" value="1"/>
</dbReference>
<dbReference type="Gene3D" id="2.60.40.10">
    <property type="entry name" value="Immunoglobulins"/>
    <property type="match status" value="3"/>
</dbReference>
<accession>A0AAU7NVG8</accession>
<name>A0AAU7NVG8_9GAMM</name>
<evidence type="ECO:0000259" key="1">
    <source>
        <dbReference type="PROSITE" id="PS50093"/>
    </source>
</evidence>
<dbReference type="Proteomes" id="UP001225378">
    <property type="component" value="Chromosome"/>
</dbReference>
<protein>
    <submittedName>
        <fullName evidence="2">PKD domain-containing protein</fullName>
    </submittedName>
</protein>
<dbReference type="PROSITE" id="PS50093">
    <property type="entry name" value="PKD"/>
    <property type="match status" value="1"/>
</dbReference>
<dbReference type="KEGG" id="mech:Q9L42_002150"/>
<dbReference type="SUPFAM" id="SSF49265">
    <property type="entry name" value="Fibronectin type III"/>
    <property type="match status" value="1"/>
</dbReference>
<dbReference type="EMBL" id="CP157743">
    <property type="protein sequence ID" value="XBS20945.1"/>
    <property type="molecule type" value="Genomic_DNA"/>
</dbReference>
<gene>
    <name evidence="2" type="ORF">Q9L42_002150</name>
</gene>
<dbReference type="InterPro" id="IPR036116">
    <property type="entry name" value="FN3_sf"/>
</dbReference>
<dbReference type="SUPFAM" id="SSF55486">
    <property type="entry name" value="Metalloproteases ('zincins'), catalytic domain"/>
    <property type="match status" value="1"/>
</dbReference>
<keyword evidence="3" id="KW-1185">Reference proteome</keyword>
<dbReference type="AlphaFoldDB" id="A0AAU7NVG8"/>
<sequence>MIPFNSPLIVAAVALALTPVGVLAKPDPIRHFGKKSPFTIDDLPASKAKTKLKALRGNRRQKAMNWLHSFAFTDRDLKHLHIDDDGGVLYGDVFDLSDLTETSSDGVEQPLAVSAADTFKLHSKPGASNIIYIDVNGHTLSGTAWNSGSASIQAQPYDSDGDTTGFSALELAEIAEIWHRVAEDYVPFDVDVTTEEPGSFGPTTGRLLITHNEDAAGNPMPYASAGGVAYVNVWGRSNYASYYSPALVYYNNLATFPPYIAEAASHEMGHNLSLSHDGTSTQSYYGGHGTGFVSWGPIMGVGYYGNVTQWSKGEYNDASQTEDDIALIGQRLTVRTDDHGDDLFNPTALLIDEQGNISVTSPEADPHNLAPYNKGIIETRSDVDFFAFDAGSGALEITVTPAWDSFYRSSRRGANLDIQATLYDWDGQVIASSDPLDETDARINASVENGQYLLAVSGVGNDVTPYSDYGSVGQYFISGAVTPFSTNNDTTPPNPDPMSWSVAPYSVSRTSIAMQASPASDDSGAVEYLFSCVSGGCGDSGWQTSNQYTAMDLQAGTAYGFQVTARDAYGNETQPSIVASAATASNANPQSNDANITTAEDQSLSIELSALASDDDGDPLSFTIQSPPANGSVVNHNNGSVMYTPNADFYGADSFVYSVHDGFGGSSAASVTIEVSPVNDAPVAAVSAPADNATLTVAFSSAGSFDPDTNDALSYQWNFGDGSGSSAANPSHSYSAAGTYNVTLTVTDPGGLSDSASVTTTVNNPDNMLPGTPGALSYSVDKVVSGWGWRKTISGTVLLGWGRAELASEYEVWRCEEITSGRGKNKTTRCDYSSWLAVTGETRYTTPLIDGAVHYKVRARNANGVSDFTNEVVVSP</sequence>
<reference evidence="2 3" key="1">
    <citation type="journal article" date="2024" name="Microbiology">
        <title>Methylomarinum rosea sp. nov., a novel halophilic methanotrophic bacterium from the hypersaline Lake Elton.</title>
        <authorList>
            <person name="Suleimanov R.Z."/>
            <person name="Oshkin I.Y."/>
            <person name="Danilova O.V."/>
            <person name="Suzina N.E."/>
            <person name="Dedysh S.N."/>
        </authorList>
    </citation>
    <scope>NUCLEOTIDE SEQUENCE [LARGE SCALE GENOMIC DNA]</scope>
    <source>
        <strain evidence="2 3">Ch1-1</strain>
    </source>
</reference>
<dbReference type="Gene3D" id="2.60.120.380">
    <property type="match status" value="1"/>
</dbReference>
<dbReference type="InterPro" id="IPR000601">
    <property type="entry name" value="PKD_dom"/>
</dbReference>
<dbReference type="InterPro" id="IPR013783">
    <property type="entry name" value="Ig-like_fold"/>
</dbReference>
<dbReference type="InterPro" id="IPR035986">
    <property type="entry name" value="PKD_dom_sf"/>
</dbReference>
<feature type="domain" description="PKD" evidence="1">
    <location>
        <begin position="693"/>
        <end position="762"/>
    </location>
</feature>
<evidence type="ECO:0000313" key="2">
    <source>
        <dbReference type="EMBL" id="XBS20945.1"/>
    </source>
</evidence>
<dbReference type="Pfam" id="PF17963">
    <property type="entry name" value="Big_9"/>
    <property type="match status" value="1"/>
</dbReference>
<dbReference type="SUPFAM" id="SSF49299">
    <property type="entry name" value="PKD domain"/>
    <property type="match status" value="1"/>
</dbReference>
<proteinExistence type="predicted"/>
<organism evidence="2 3">
    <name type="scientific">Methylomarinum roseum</name>
    <dbReference type="NCBI Taxonomy" id="3067653"/>
    <lineage>
        <taxon>Bacteria</taxon>
        <taxon>Pseudomonadati</taxon>
        <taxon>Pseudomonadota</taxon>
        <taxon>Gammaproteobacteria</taxon>
        <taxon>Methylococcales</taxon>
        <taxon>Methylococcaceae</taxon>
        <taxon>Methylomarinum</taxon>
    </lineage>
</organism>
<dbReference type="SMART" id="SM00089">
    <property type="entry name" value="PKD"/>
    <property type="match status" value="1"/>
</dbReference>
<evidence type="ECO:0000313" key="3">
    <source>
        <dbReference type="Proteomes" id="UP001225378"/>
    </source>
</evidence>